<evidence type="ECO:0000313" key="2">
    <source>
        <dbReference type="EMBL" id="KAE9065126.1"/>
    </source>
</evidence>
<reference evidence="2 3" key="1">
    <citation type="submission" date="2018-09" db="EMBL/GenBank/DDBJ databases">
        <title>Genomic investigation of the strawberry pathogen Phytophthora fragariae indicates pathogenicity is determined by transcriptional variation in three key races.</title>
        <authorList>
            <person name="Adams T.M."/>
            <person name="Armitage A.D."/>
            <person name="Sobczyk M.K."/>
            <person name="Bates H.J."/>
            <person name="Dunwell J.M."/>
            <person name="Nellist C.F."/>
            <person name="Harrison R.J."/>
        </authorList>
    </citation>
    <scope>NUCLEOTIDE SEQUENCE [LARGE SCALE GENOMIC DNA]</scope>
    <source>
        <strain evidence="2 3">ONT-3</strain>
    </source>
</reference>
<dbReference type="Proteomes" id="UP000488956">
    <property type="component" value="Unassembled WGS sequence"/>
</dbReference>
<protein>
    <recommendedName>
        <fullName evidence="1">Reverse transcriptase Ty1/copia-type domain-containing protein</fullName>
    </recommendedName>
</protein>
<evidence type="ECO:0000259" key="1">
    <source>
        <dbReference type="Pfam" id="PF07727"/>
    </source>
</evidence>
<dbReference type="EMBL" id="QXFX01004178">
    <property type="protein sequence ID" value="KAE9065126.1"/>
    <property type="molecule type" value="Genomic_DNA"/>
</dbReference>
<sequence length="87" mass="9818">MLLTVYVDDLLLMGESSRCEAIARKLAATFELVELGPVKYLLGVEVSIDREKNTVFFSQTNYVEEILIPYARLSWCCDARGNHDGNC</sequence>
<evidence type="ECO:0000313" key="3">
    <source>
        <dbReference type="Proteomes" id="UP000488956"/>
    </source>
</evidence>
<dbReference type="InterPro" id="IPR013103">
    <property type="entry name" value="RVT_2"/>
</dbReference>
<gene>
    <name evidence="2" type="ORF">PF010_g28333</name>
</gene>
<feature type="domain" description="Reverse transcriptase Ty1/copia-type" evidence="1">
    <location>
        <begin position="2"/>
        <end position="67"/>
    </location>
</feature>
<dbReference type="AlphaFoldDB" id="A0A6G0JRS7"/>
<dbReference type="Pfam" id="PF07727">
    <property type="entry name" value="RVT_2"/>
    <property type="match status" value="1"/>
</dbReference>
<accession>A0A6G0JRS7</accession>
<organism evidence="2 3">
    <name type="scientific">Phytophthora fragariae</name>
    <dbReference type="NCBI Taxonomy" id="53985"/>
    <lineage>
        <taxon>Eukaryota</taxon>
        <taxon>Sar</taxon>
        <taxon>Stramenopiles</taxon>
        <taxon>Oomycota</taxon>
        <taxon>Peronosporomycetes</taxon>
        <taxon>Peronosporales</taxon>
        <taxon>Peronosporaceae</taxon>
        <taxon>Phytophthora</taxon>
    </lineage>
</organism>
<name>A0A6G0JRS7_9STRA</name>
<comment type="caution">
    <text evidence="2">The sequence shown here is derived from an EMBL/GenBank/DDBJ whole genome shotgun (WGS) entry which is preliminary data.</text>
</comment>
<proteinExistence type="predicted"/>